<name>A0A841L165_9SPHN</name>
<evidence type="ECO:0000313" key="2">
    <source>
        <dbReference type="Proteomes" id="UP000538147"/>
    </source>
</evidence>
<dbReference type="AlphaFoldDB" id="A0A841L165"/>
<organism evidence="1 2">
    <name type="scientific">Polymorphobacter multimanifer</name>
    <dbReference type="NCBI Taxonomy" id="1070431"/>
    <lineage>
        <taxon>Bacteria</taxon>
        <taxon>Pseudomonadati</taxon>
        <taxon>Pseudomonadota</taxon>
        <taxon>Alphaproteobacteria</taxon>
        <taxon>Sphingomonadales</taxon>
        <taxon>Sphingosinicellaceae</taxon>
        <taxon>Polymorphobacter</taxon>
    </lineage>
</organism>
<reference evidence="1 2" key="1">
    <citation type="submission" date="2020-08" db="EMBL/GenBank/DDBJ databases">
        <title>Genomic Encyclopedia of Type Strains, Phase IV (KMG-IV): sequencing the most valuable type-strain genomes for metagenomic binning, comparative biology and taxonomic classification.</title>
        <authorList>
            <person name="Goeker M."/>
        </authorList>
    </citation>
    <scope>NUCLEOTIDE SEQUENCE [LARGE SCALE GENOMIC DNA]</scope>
    <source>
        <strain evidence="1 2">DSM 102189</strain>
    </source>
</reference>
<protein>
    <submittedName>
        <fullName evidence="1">Uncharacterized protein</fullName>
    </submittedName>
</protein>
<evidence type="ECO:0000313" key="1">
    <source>
        <dbReference type="EMBL" id="MBB6226417.1"/>
    </source>
</evidence>
<dbReference type="EMBL" id="JACIIV010000003">
    <property type="protein sequence ID" value="MBB6226417.1"/>
    <property type="molecule type" value="Genomic_DNA"/>
</dbReference>
<comment type="caution">
    <text evidence="1">The sequence shown here is derived from an EMBL/GenBank/DDBJ whole genome shotgun (WGS) entry which is preliminary data.</text>
</comment>
<accession>A0A841L165</accession>
<sequence>MRVIDVPLNPFATARLAAASSAGAAMRTADGLAAPTACEYIIHTFMLRVAAIYTIRPTIIGGAKMLFR</sequence>
<dbReference type="Proteomes" id="UP000538147">
    <property type="component" value="Unassembled WGS sequence"/>
</dbReference>
<gene>
    <name evidence="1" type="ORF">FHS79_000571</name>
</gene>
<proteinExistence type="predicted"/>
<keyword evidence="2" id="KW-1185">Reference proteome</keyword>